<dbReference type="Pfam" id="PF02514">
    <property type="entry name" value="CobN-Mg_chel"/>
    <property type="match status" value="2"/>
</dbReference>
<proteinExistence type="predicted"/>
<evidence type="ECO:0000313" key="4">
    <source>
        <dbReference type="Proteomes" id="UP000585050"/>
    </source>
</evidence>
<evidence type="ECO:0000256" key="1">
    <source>
        <dbReference type="SAM" id="Phobius"/>
    </source>
</evidence>
<dbReference type="PANTHER" id="PTHR44119">
    <property type="entry name" value="MAGNESIUM-CHELATASE SUBUNIT CHLH, CHLOROPLASTIC"/>
    <property type="match status" value="1"/>
</dbReference>
<name>A0A7X8SJW3_9BACT</name>
<dbReference type="InterPro" id="IPR003672">
    <property type="entry name" value="CobN/Mg_chltase"/>
</dbReference>
<feature type="domain" description="CobN/magnesium chelatase" evidence="2">
    <location>
        <begin position="124"/>
        <end position="775"/>
    </location>
</feature>
<organism evidence="3 4">
    <name type="scientific">Flammeovirga agarivorans</name>
    <dbReference type="NCBI Taxonomy" id="2726742"/>
    <lineage>
        <taxon>Bacteria</taxon>
        <taxon>Pseudomonadati</taxon>
        <taxon>Bacteroidota</taxon>
        <taxon>Cytophagia</taxon>
        <taxon>Cytophagales</taxon>
        <taxon>Flammeovirgaceae</taxon>
        <taxon>Flammeovirga</taxon>
    </lineage>
</organism>
<keyword evidence="1" id="KW-0812">Transmembrane</keyword>
<dbReference type="Proteomes" id="UP000585050">
    <property type="component" value="Unassembled WGS sequence"/>
</dbReference>
<keyword evidence="1" id="KW-0472">Membrane</keyword>
<comment type="caution">
    <text evidence="3">The sequence shown here is derived from an EMBL/GenBank/DDBJ whole genome shotgun (WGS) entry which is preliminary data.</text>
</comment>
<dbReference type="EMBL" id="JABAIL010000003">
    <property type="protein sequence ID" value="NLR91478.1"/>
    <property type="molecule type" value="Genomic_DNA"/>
</dbReference>
<evidence type="ECO:0000259" key="2">
    <source>
        <dbReference type="Pfam" id="PF02514"/>
    </source>
</evidence>
<gene>
    <name evidence="3" type="ORF">HGP29_09690</name>
</gene>
<dbReference type="PANTHER" id="PTHR44119:SF4">
    <property type="entry name" value="AEROBIC COBALTOCHELATASE SUBUNIT COBN"/>
    <property type="match status" value="1"/>
</dbReference>
<keyword evidence="1" id="KW-1133">Transmembrane helix</keyword>
<keyword evidence="4" id="KW-1185">Reference proteome</keyword>
<reference evidence="3 4" key="1">
    <citation type="submission" date="2020-04" db="EMBL/GenBank/DDBJ databases">
        <title>Flammeovirga sp. SR4, a novel species isolated from seawater.</title>
        <authorList>
            <person name="Wang X."/>
        </authorList>
    </citation>
    <scope>NUCLEOTIDE SEQUENCE [LARGE SCALE GENOMIC DNA]</scope>
    <source>
        <strain evidence="3 4">SR4</strain>
    </source>
</reference>
<feature type="transmembrane region" description="Helical" evidence="1">
    <location>
        <begin position="5"/>
        <end position="25"/>
    </location>
</feature>
<accession>A0A7X8SJW3</accession>
<evidence type="ECO:0000313" key="3">
    <source>
        <dbReference type="EMBL" id="NLR91478.1"/>
    </source>
</evidence>
<protein>
    <recommendedName>
        <fullName evidence="2">CobN/magnesium chelatase domain-containing protein</fullName>
    </recommendedName>
</protein>
<dbReference type="RefSeq" id="WP_168882198.1">
    <property type="nucleotide sequence ID" value="NZ_JABAIL010000003.1"/>
</dbReference>
<sequence length="1592" mass="179759">MKKSYIIVGGLIATLLIIFYVVVLMPTKIALVHFRDSQMAEVAKVNDNWFIQPEQIDLKTDDFSGITDYPAIYLFHISTLSSEQKANLQKAMENGSKVHVLSATSKENDLSNIAGDDLDYIMKCFDNHGAENVKRWLNYSRKVFDDQSLFVDEITDPITYAKDVFYRIGNVAFEDLDDYWKYYKEQGLYKEGKPRVAILNINANPQTIFRSYQDSIILNMEARGYNVAAISGRYKKLSNLKKFQPNMVMSFPHGRLDMRKGDDVVEWLKENDILLLTPQLVHQTYEEWDNDQQGMSGSIFGQNVVVPELDGAIQPFAVAAEYMNKQGFHTYKPIPGRINKFCETADRWLALKDKANKDKKVTIFYYKGPGQNALVGGGLEVGISMFNVLTQMKAQGYDLGDLPKDYDTFIQRIYTEGPILGEYAQGTFNKFLKEGNPAWISTEEYDAWCKQELDPESYAEVKAAYGEAPGDYYTTIKDGKKYLAIPRVQFGNVSLLPVLSAALGVNEFKAIHGVKKAPPHAYIASYLWPRMKEKVDAIIHFGTHGSVEFTPWKQVLLSQKDWPEVLITPIPHLYIYTIDNIGEAMMAKRRTYATMVSHLTESYSTADLYDELDEISRVLGNFDAVPDGDVKELLRDKIRAFADTLDLEKDLGITKVMVKEMSDETAGLIENYVNHLGKEKITMGLHTFGVSYSDKEIYETVKMMSVDPLTQSIRELDKTAGTKGFYLSKYNKTSGVRKEGYDDIALRMITDVLDKGYTTQKIMTPKAFDTIEELENEYGAPKASVISDYYGGAYAKKKKKEAPSKSKEEMVYNPVTHKMVPKSSLKPQKVTDDAAKGWTMHVAASRNTAYGIDIIKDEESFEEISSLLDPATLHKFSNAGKLDANIQAQVDIINNKTFNKLVKYLQNEEKRTMILKWLAEEQTQNRIAGYRSSIDSRIIKKISSGTYVDDFLSAYKSKNYKNVVAKYDRKKSKTVNSNIQYILDKKASIIAAETSNSNLTAIIAILKSEGAQKQLQSNIAILENRILEIAMEEKQLLAALLMMQESIEAVQEYNENLKASPKMEIGALLNGLKGGYVAPSSGGDPISNPLATPTGKNLYSINEQVTPTKEAFEIGRNMAEQILQKHISKHGEYPKKIAYSLWGGEFIRNQGLNIGQIMYMLGVEPVRNQRGRVYDVKLIPMSELQRPRIDVVVQTSGQFRDIAASRIYLINKAIKLASEAEDDGEYRNYVKEGTAQAEASMKDKGMSPAEARKFSTVRVFGGVNGNYGTNIMGLVEQGDKWETEEEIAERYIQNMGSMYAEGSWSEFREGMFETMLENTEVVVHPRSSNVTGPISLDHVYEFMGGITASVRVTTGKDPDGYFNDFRNKYDPTVQGLKEAIWSETRTQLFNPKYIKAQMEEGESAAEVFAENFRDTYGWNVMKPAAIDKEIWEGYYDIYVKDKKNLGTVEFFKNKNPYALQEMTAVMLETVRKGYWKPSDAVKKDIAKLHAELIKDNKAGCSGFVCDNAKLREMIKGLLSDELKESYSQEIANVRTGETADNNSESVVLKKEEIKTLSEIIQDNQKAIISLVIAILLFGGAITWGIVKRRREQ</sequence>
<feature type="transmembrane region" description="Helical" evidence="1">
    <location>
        <begin position="1566"/>
        <end position="1586"/>
    </location>
</feature>
<feature type="domain" description="CobN/magnesium chelatase" evidence="2">
    <location>
        <begin position="906"/>
        <end position="1480"/>
    </location>
</feature>